<dbReference type="InterPro" id="IPR006620">
    <property type="entry name" value="Pro_4_hyd_alph"/>
</dbReference>
<comment type="subcellular location">
    <subcellularLocation>
        <location evidence="2">Endoplasmic reticulum membrane</location>
        <topology evidence="2">Single-pass type II membrane protein</topology>
    </subcellularLocation>
</comment>
<dbReference type="GO" id="GO:0031418">
    <property type="term" value="F:L-ascorbic acid binding"/>
    <property type="evidence" value="ECO:0007669"/>
    <property type="project" value="InterPro"/>
</dbReference>
<evidence type="ECO:0000256" key="5">
    <source>
        <dbReference type="ARBA" id="ARBA00022968"/>
    </source>
</evidence>
<feature type="domain" description="Fe2OG dioxygenase" evidence="10">
    <location>
        <begin position="167"/>
        <end position="289"/>
    </location>
</feature>
<gene>
    <name evidence="11" type="ORF">RIF29_14145</name>
</gene>
<dbReference type="Gene3D" id="2.60.120.620">
    <property type="entry name" value="q2cbj1_9rhob like domain"/>
    <property type="match status" value="1"/>
</dbReference>
<keyword evidence="9" id="KW-0732">Signal</keyword>
<evidence type="ECO:0000313" key="12">
    <source>
        <dbReference type="Proteomes" id="UP001372338"/>
    </source>
</evidence>
<keyword evidence="6" id="KW-0560">Oxidoreductase</keyword>
<dbReference type="Pfam" id="PF13640">
    <property type="entry name" value="2OG-FeII_Oxy_3"/>
    <property type="match status" value="1"/>
</dbReference>
<dbReference type="AlphaFoldDB" id="A0AAN9ICH4"/>
<comment type="caution">
    <text evidence="11">The sequence shown here is derived from an EMBL/GenBank/DDBJ whole genome shotgun (WGS) entry which is preliminary data.</text>
</comment>
<keyword evidence="5" id="KW-0812">Transmembrane</keyword>
<dbReference type="PANTHER" id="PTHR10869:SF238">
    <property type="entry name" value="PROLYL 4-HYDROXYLASE 6-RELATED"/>
    <property type="match status" value="1"/>
</dbReference>
<dbReference type="InterPro" id="IPR005123">
    <property type="entry name" value="Oxoglu/Fe-dep_dioxygenase_dom"/>
</dbReference>
<evidence type="ECO:0000256" key="2">
    <source>
        <dbReference type="ARBA" id="ARBA00004648"/>
    </source>
</evidence>
<protein>
    <recommendedName>
        <fullName evidence="10">Fe2OG dioxygenase domain-containing protein</fullName>
    </recommendedName>
</protein>
<dbReference type="InterPro" id="IPR045054">
    <property type="entry name" value="P4HA-like"/>
</dbReference>
<dbReference type="SMART" id="SM00702">
    <property type="entry name" value="P4Hc"/>
    <property type="match status" value="1"/>
</dbReference>
<evidence type="ECO:0000256" key="6">
    <source>
        <dbReference type="ARBA" id="ARBA00023002"/>
    </source>
</evidence>
<evidence type="ECO:0000313" key="11">
    <source>
        <dbReference type="EMBL" id="KAK7273099.1"/>
    </source>
</evidence>
<keyword evidence="7" id="KW-0408">Iron</keyword>
<evidence type="ECO:0000256" key="7">
    <source>
        <dbReference type="ARBA" id="ARBA00023004"/>
    </source>
</evidence>
<evidence type="ECO:0000259" key="10">
    <source>
        <dbReference type="PROSITE" id="PS51471"/>
    </source>
</evidence>
<accession>A0AAN9ICH4</accession>
<evidence type="ECO:0000256" key="1">
    <source>
        <dbReference type="ARBA" id="ARBA00001961"/>
    </source>
</evidence>
<dbReference type="PANTHER" id="PTHR10869">
    <property type="entry name" value="PROLYL 4-HYDROXYLASE ALPHA SUBUNIT"/>
    <property type="match status" value="1"/>
</dbReference>
<dbReference type="PROSITE" id="PS51471">
    <property type="entry name" value="FE2OG_OXY"/>
    <property type="match status" value="1"/>
</dbReference>
<evidence type="ECO:0000256" key="8">
    <source>
        <dbReference type="ARBA" id="ARBA00049169"/>
    </source>
</evidence>
<keyword evidence="12" id="KW-1185">Reference proteome</keyword>
<evidence type="ECO:0000256" key="4">
    <source>
        <dbReference type="ARBA" id="ARBA00022964"/>
    </source>
</evidence>
<dbReference type="InterPro" id="IPR044862">
    <property type="entry name" value="Pro_4_hyd_alph_FE2OG_OXY"/>
</dbReference>
<feature type="chain" id="PRO_5042947801" description="Fe2OG dioxygenase domain-containing protein" evidence="9">
    <location>
        <begin position="23"/>
        <end position="374"/>
    </location>
</feature>
<keyword evidence="3" id="KW-0479">Metal-binding</keyword>
<comment type="catalytic activity">
    <reaction evidence="8">
        <text>L-prolyl-[collagen] + 2-oxoglutarate + O2 = trans-4-hydroxy-L-prolyl-[collagen] + succinate + CO2</text>
        <dbReference type="Rhea" id="RHEA:18945"/>
        <dbReference type="Rhea" id="RHEA-COMP:11676"/>
        <dbReference type="Rhea" id="RHEA-COMP:11680"/>
        <dbReference type="ChEBI" id="CHEBI:15379"/>
        <dbReference type="ChEBI" id="CHEBI:16526"/>
        <dbReference type="ChEBI" id="CHEBI:16810"/>
        <dbReference type="ChEBI" id="CHEBI:30031"/>
        <dbReference type="ChEBI" id="CHEBI:50342"/>
        <dbReference type="ChEBI" id="CHEBI:61965"/>
        <dbReference type="EC" id="1.14.11.2"/>
    </reaction>
</comment>
<reference evidence="11 12" key="1">
    <citation type="submission" date="2024-01" db="EMBL/GenBank/DDBJ databases">
        <title>The genomes of 5 underutilized Papilionoideae crops provide insights into root nodulation and disease resistanc.</title>
        <authorList>
            <person name="Yuan L."/>
        </authorList>
    </citation>
    <scope>NUCLEOTIDE SEQUENCE [LARGE SCALE GENOMIC DNA]</scope>
    <source>
        <strain evidence="11">ZHUSHIDOU_FW_LH</strain>
        <tissue evidence="11">Leaf</tissue>
    </source>
</reference>
<comment type="cofactor">
    <cofactor evidence="1">
        <name>L-ascorbate</name>
        <dbReference type="ChEBI" id="CHEBI:38290"/>
    </cofactor>
</comment>
<dbReference type="EMBL" id="JAYWIO010000003">
    <property type="protein sequence ID" value="KAK7273099.1"/>
    <property type="molecule type" value="Genomic_DNA"/>
</dbReference>
<evidence type="ECO:0000256" key="3">
    <source>
        <dbReference type="ARBA" id="ARBA00022723"/>
    </source>
</evidence>
<dbReference type="GO" id="GO:0005789">
    <property type="term" value="C:endoplasmic reticulum membrane"/>
    <property type="evidence" value="ECO:0007669"/>
    <property type="project" value="UniProtKB-SubCell"/>
</dbReference>
<evidence type="ECO:0000256" key="9">
    <source>
        <dbReference type="SAM" id="SignalP"/>
    </source>
</evidence>
<dbReference type="GO" id="GO:0005506">
    <property type="term" value="F:iron ion binding"/>
    <property type="evidence" value="ECO:0007669"/>
    <property type="project" value="InterPro"/>
</dbReference>
<proteinExistence type="predicted"/>
<keyword evidence="5" id="KW-0735">Signal-anchor</keyword>
<name>A0AAN9ICH4_CROPI</name>
<keyword evidence="4" id="KW-0223">Dioxygenase</keyword>
<feature type="signal peptide" evidence="9">
    <location>
        <begin position="1"/>
        <end position="22"/>
    </location>
</feature>
<sequence length="374" mass="41659">MASLHFLSLSLFFALCVLSVSSVHFPVLSNDNDITTHVPSSVAFDPTRVTQLSWGPRAFLYKGFLSEKECDHLINLARDSLQKSMVADDETGESKLSEVRTSTGMFLSKAQGLESQKSFTSAHYHIAYVYSASTAIKRWASSQCKRDEIVSDIEARIAAWTFLPIENGEPIQVLRYERGQKYEPHVDYFVDKINQKIAGHRMATVLLYLSNVEKGGETVFPFSESRLSQAKDESWSDCAKMGYAVKPGKGDALLFFSLHPNATSDILSLHGSCPVIEGEKWSATKWIHVGDFDNLFKQEPSGNCTDQNENCSKWAKIGECVKNKLYMRKKRNGGGSGHGVRGVLEWWWPVEMKTGNGGGHGGSGLEKTTTRWLI</sequence>
<dbReference type="GO" id="GO:0004656">
    <property type="term" value="F:procollagen-proline 4-dioxygenase activity"/>
    <property type="evidence" value="ECO:0007669"/>
    <property type="project" value="UniProtKB-EC"/>
</dbReference>
<organism evidence="11 12">
    <name type="scientific">Crotalaria pallida</name>
    <name type="common">Smooth rattlebox</name>
    <name type="synonym">Crotalaria striata</name>
    <dbReference type="NCBI Taxonomy" id="3830"/>
    <lineage>
        <taxon>Eukaryota</taxon>
        <taxon>Viridiplantae</taxon>
        <taxon>Streptophyta</taxon>
        <taxon>Embryophyta</taxon>
        <taxon>Tracheophyta</taxon>
        <taxon>Spermatophyta</taxon>
        <taxon>Magnoliopsida</taxon>
        <taxon>eudicotyledons</taxon>
        <taxon>Gunneridae</taxon>
        <taxon>Pentapetalae</taxon>
        <taxon>rosids</taxon>
        <taxon>fabids</taxon>
        <taxon>Fabales</taxon>
        <taxon>Fabaceae</taxon>
        <taxon>Papilionoideae</taxon>
        <taxon>50 kb inversion clade</taxon>
        <taxon>genistoids sensu lato</taxon>
        <taxon>core genistoids</taxon>
        <taxon>Crotalarieae</taxon>
        <taxon>Crotalaria</taxon>
    </lineage>
</organism>
<dbReference type="Proteomes" id="UP001372338">
    <property type="component" value="Unassembled WGS sequence"/>
</dbReference>